<evidence type="ECO:0000256" key="5">
    <source>
        <dbReference type="SAM" id="SignalP"/>
    </source>
</evidence>
<feature type="signal peptide" evidence="5">
    <location>
        <begin position="1"/>
        <end position="20"/>
    </location>
</feature>
<dbReference type="InterPro" id="IPR017853">
    <property type="entry name" value="GH"/>
</dbReference>
<comment type="similarity">
    <text evidence="1 4">Belongs to the glycosyl hydrolase 5 (cellulase A) family.</text>
</comment>
<dbReference type="OrthoDB" id="1887033at2759"/>
<feature type="chain" id="PRO_5016448006" evidence="5">
    <location>
        <begin position="21"/>
        <end position="579"/>
    </location>
</feature>
<keyword evidence="8" id="KW-1185">Reference proteome</keyword>
<evidence type="ECO:0000259" key="6">
    <source>
        <dbReference type="Pfam" id="PF00150"/>
    </source>
</evidence>
<keyword evidence="5" id="KW-0732">Signal</keyword>
<evidence type="ECO:0000313" key="8">
    <source>
        <dbReference type="Proteomes" id="UP000245768"/>
    </source>
</evidence>
<dbReference type="GO" id="GO:0009986">
    <property type="term" value="C:cell surface"/>
    <property type="evidence" value="ECO:0007669"/>
    <property type="project" value="TreeGrafter"/>
</dbReference>
<feature type="domain" description="Glycoside hydrolase family 5" evidence="6">
    <location>
        <begin position="230"/>
        <end position="522"/>
    </location>
</feature>
<organism evidence="7 8">
    <name type="scientific">Acaromyces ingoldii</name>
    <dbReference type="NCBI Taxonomy" id="215250"/>
    <lineage>
        <taxon>Eukaryota</taxon>
        <taxon>Fungi</taxon>
        <taxon>Dikarya</taxon>
        <taxon>Basidiomycota</taxon>
        <taxon>Ustilaginomycotina</taxon>
        <taxon>Exobasidiomycetes</taxon>
        <taxon>Exobasidiales</taxon>
        <taxon>Cryptobasidiaceae</taxon>
        <taxon>Acaromyces</taxon>
    </lineage>
</organism>
<protein>
    <submittedName>
        <fullName evidence="7">Glycoside hydrolase</fullName>
    </submittedName>
</protein>
<dbReference type="PANTHER" id="PTHR31297:SF42">
    <property type="entry name" value="GLYCOSIDE HYDROLASE FAMILY 5 DOMAIN-CONTAINING PROTEIN"/>
    <property type="match status" value="1"/>
</dbReference>
<dbReference type="SUPFAM" id="SSF51445">
    <property type="entry name" value="(Trans)glycosidases"/>
    <property type="match status" value="1"/>
</dbReference>
<dbReference type="Proteomes" id="UP000245768">
    <property type="component" value="Unassembled WGS sequence"/>
</dbReference>
<name>A0A316YXZ6_9BASI</name>
<evidence type="ECO:0000256" key="1">
    <source>
        <dbReference type="ARBA" id="ARBA00005641"/>
    </source>
</evidence>
<dbReference type="GO" id="GO:0008422">
    <property type="term" value="F:beta-glucosidase activity"/>
    <property type="evidence" value="ECO:0007669"/>
    <property type="project" value="TreeGrafter"/>
</dbReference>
<gene>
    <name evidence="7" type="ORF">FA10DRAFT_236231</name>
</gene>
<dbReference type="InterPro" id="IPR001547">
    <property type="entry name" value="Glyco_hydro_5"/>
</dbReference>
<dbReference type="InterPro" id="IPR050386">
    <property type="entry name" value="Glycosyl_hydrolase_5"/>
</dbReference>
<keyword evidence="2 4" id="KW-0378">Hydrolase</keyword>
<dbReference type="GO" id="GO:0005576">
    <property type="term" value="C:extracellular region"/>
    <property type="evidence" value="ECO:0007669"/>
    <property type="project" value="TreeGrafter"/>
</dbReference>
<dbReference type="AlphaFoldDB" id="A0A316YXZ6"/>
<dbReference type="GeneID" id="37040982"/>
<dbReference type="GO" id="GO:0009251">
    <property type="term" value="P:glucan catabolic process"/>
    <property type="evidence" value="ECO:0007669"/>
    <property type="project" value="TreeGrafter"/>
</dbReference>
<evidence type="ECO:0000256" key="2">
    <source>
        <dbReference type="ARBA" id="ARBA00022801"/>
    </source>
</evidence>
<dbReference type="Gene3D" id="3.20.20.80">
    <property type="entry name" value="Glycosidases"/>
    <property type="match status" value="1"/>
</dbReference>
<dbReference type="RefSeq" id="XP_025380151.1">
    <property type="nucleotide sequence ID" value="XM_025519066.1"/>
</dbReference>
<evidence type="ECO:0000256" key="3">
    <source>
        <dbReference type="ARBA" id="ARBA00023295"/>
    </source>
</evidence>
<reference evidence="7 8" key="1">
    <citation type="journal article" date="2018" name="Mol. Biol. Evol.">
        <title>Broad Genomic Sampling Reveals a Smut Pathogenic Ancestry of the Fungal Clade Ustilaginomycotina.</title>
        <authorList>
            <person name="Kijpornyongpan T."/>
            <person name="Mondo S.J."/>
            <person name="Barry K."/>
            <person name="Sandor L."/>
            <person name="Lee J."/>
            <person name="Lipzen A."/>
            <person name="Pangilinan J."/>
            <person name="LaButti K."/>
            <person name="Hainaut M."/>
            <person name="Henrissat B."/>
            <person name="Grigoriev I.V."/>
            <person name="Spatafora J.W."/>
            <person name="Aime M.C."/>
        </authorList>
    </citation>
    <scope>NUCLEOTIDE SEQUENCE [LARGE SCALE GENOMIC DNA]</scope>
    <source>
        <strain evidence="7 8">MCA 4198</strain>
    </source>
</reference>
<dbReference type="PANTHER" id="PTHR31297">
    <property type="entry name" value="GLUCAN ENDO-1,6-BETA-GLUCOSIDASE B"/>
    <property type="match status" value="1"/>
</dbReference>
<keyword evidence="3 4" id="KW-0326">Glycosidase</keyword>
<dbReference type="EMBL" id="KZ819634">
    <property type="protein sequence ID" value="PWN92953.1"/>
    <property type="molecule type" value="Genomic_DNA"/>
</dbReference>
<sequence length="579" mass="65677">MRAAFVAVIAAALATSSVEAMPAVRTYRGESRYKAVHMEPQEVPPFPNPKDDPEFYSHRYTEDYVSQGYISPRPEWAQRSFDWLGSLASKVGINMATLAKISSPYFSGRPVFEYTTTSTFKFSGFEDDDFAGVGEGKSRSYLGENGTIKFLPNLPEDSGFDYKNDKVRGVNIGNWLLFELWMDSQLSSALNNHAINAPHANPIVDEWTAGLYSDYNWAEHVLTKHFDTWITEQDFIDIKNAGLNHVRIPFPYWSFAEAKGKSAPYLTLNRFDKLIEACGWAKTHGLKVWVDLHGVPGSQNGYDNSGHAGAIHWPNNPSYYSQTQYAYTRLVTLFSQPEWQGTVTAVEAVNEPLATNSQGVKDLIQKYYPWARNEAAKPGGQGDYTSLLMVMHDAFLGLKYWEGFFSERASHRVLLDTHPYYVYGDAEKKKKDSARLREVCAKESQFTRSQGYYPTIAGEIGVNGPNGDRASDRDLAKGPVHFPSGPDYPYSVKYMAFMARNFRTQQYVYEKASGWMVWAWKNRNARDWSYQTGLQYGWIPSNLDDKPYGDDPCDGYRLQDATVSLDSTEVEIYGEEDYY</sequence>
<proteinExistence type="inferred from homology"/>
<evidence type="ECO:0000256" key="4">
    <source>
        <dbReference type="RuleBase" id="RU361153"/>
    </source>
</evidence>
<accession>A0A316YXZ6</accession>
<dbReference type="Pfam" id="PF00150">
    <property type="entry name" value="Cellulase"/>
    <property type="match status" value="1"/>
</dbReference>
<dbReference type="InParanoid" id="A0A316YXZ6"/>
<evidence type="ECO:0000313" key="7">
    <source>
        <dbReference type="EMBL" id="PWN92953.1"/>
    </source>
</evidence>